<dbReference type="GO" id="GO:0005615">
    <property type="term" value="C:extracellular space"/>
    <property type="evidence" value="ECO:0007669"/>
    <property type="project" value="TreeGrafter"/>
</dbReference>
<accession>A0A223NRW3</accession>
<keyword evidence="3" id="KW-1185">Reference proteome</keyword>
<dbReference type="PROSITE" id="PS51257">
    <property type="entry name" value="PROKAR_LIPOPROTEIN"/>
    <property type="match status" value="1"/>
</dbReference>
<evidence type="ECO:0000313" key="2">
    <source>
        <dbReference type="EMBL" id="ASU32556.1"/>
    </source>
</evidence>
<evidence type="ECO:0000256" key="1">
    <source>
        <dbReference type="SAM" id="MobiDB-lite"/>
    </source>
</evidence>
<dbReference type="PANTHER" id="PTHR24023">
    <property type="entry name" value="COLLAGEN ALPHA"/>
    <property type="match status" value="1"/>
</dbReference>
<dbReference type="GO" id="GO:0030198">
    <property type="term" value="P:extracellular matrix organization"/>
    <property type="evidence" value="ECO:0007669"/>
    <property type="project" value="TreeGrafter"/>
</dbReference>
<name>A0A223NRW3_9SPHI</name>
<reference evidence="2 3" key="1">
    <citation type="submission" date="2017-08" db="EMBL/GenBank/DDBJ databases">
        <title>Complete genome sequence of Mucilaginibacter sp. strain BJC16-A31.</title>
        <authorList>
            <consortium name="Henan University of Science and Technology"/>
            <person name="You X."/>
        </authorList>
    </citation>
    <scope>NUCLEOTIDE SEQUENCE [LARGE SCALE GENOMIC DNA]</scope>
    <source>
        <strain evidence="2 3">BJC16-A31</strain>
    </source>
</reference>
<protein>
    <recommendedName>
        <fullName evidence="4">Collagen-like protein</fullName>
    </recommendedName>
</protein>
<dbReference type="OrthoDB" id="8457242at2"/>
<sequence length="703" mass="70286">MKTRLLFIYFSLIYIVIASCGKEGLQGPEGAAGPAGVAGPAGAKGDTGSPGPAGPAGTDGSIIYGGNGVPANTVGKAGDYYLDKSSGKLYGPKTGASWGDPIPLVGGTGQTGATGATGAAGTPGSKIFDGTGVPSQALGAVGDYYLDKTNLLLYGPKNTSWGTGLLLMGAQGVQGPVGPPGADGSVIYSGTGVPSARLGQNGDYYFDKSSGGLYGPKTAAGWGTATSLKGPDGSNGSNGTNGSTILSGNGAPSNTVGQNGDFYLDISTYLFYGPKAGNTWGTRVLLKGAQGPQGPVGPAGADGSIIYSGNGAPGAALGNNGDYYFDKTAGALYGPKTNTGWSTPTVLMGATGATGANGTNGNTVLSGSGIPSNTVGKNGDYYLDITTYRLYGPKSGNAWSTSVLLMGAQGAQGPVGPAGADGSIIYSGNGVPNPSVGATGDYYFDKTNRTLYGPKGRTGWGTPTSLVGATGATGNTGAAGANGNTILNGTGAPANTLGNDGDFYLDVNTYLFYGPKTAGAWGAGVSLKTASSGGANVTAFETLAGSVLNWAVPSGAITSGPPTTFVLSYQKPGGPLIAANSFKLPDSVATSVDHGIVLVYLHITPTGANSSWIQLSYTNALAPNNLQYYTFKTITSADGLFIEVKCDIANTSTAPSAMFNIDKVRVVVVPGTQAGDLGTTRRQPLTHTMQQLHLSDKSFKSIK</sequence>
<dbReference type="PANTHER" id="PTHR24023:SF1095">
    <property type="entry name" value="EGF-LIKE DOMAIN-CONTAINING PROTEIN"/>
    <property type="match status" value="1"/>
</dbReference>
<feature type="region of interest" description="Disordered" evidence="1">
    <location>
        <begin position="230"/>
        <end position="251"/>
    </location>
</feature>
<dbReference type="Proteomes" id="UP000215002">
    <property type="component" value="Chromosome"/>
</dbReference>
<evidence type="ECO:0000313" key="3">
    <source>
        <dbReference type="Proteomes" id="UP000215002"/>
    </source>
</evidence>
<dbReference type="AlphaFoldDB" id="A0A223NRW3"/>
<dbReference type="RefSeq" id="WP_094569128.1">
    <property type="nucleotide sequence ID" value="NZ_CP022743.1"/>
</dbReference>
<dbReference type="InterPro" id="IPR050149">
    <property type="entry name" value="Collagen_superfamily"/>
</dbReference>
<evidence type="ECO:0008006" key="4">
    <source>
        <dbReference type="Google" id="ProtNLM"/>
    </source>
</evidence>
<dbReference type="KEGG" id="muc:MuYL_0653"/>
<dbReference type="GO" id="GO:0031012">
    <property type="term" value="C:extracellular matrix"/>
    <property type="evidence" value="ECO:0007669"/>
    <property type="project" value="TreeGrafter"/>
</dbReference>
<feature type="region of interest" description="Disordered" evidence="1">
    <location>
        <begin position="28"/>
        <end position="59"/>
    </location>
</feature>
<proteinExistence type="predicted"/>
<gene>
    <name evidence="2" type="ORF">MuYL_0653</name>
</gene>
<organism evidence="2 3">
    <name type="scientific">Mucilaginibacter xinganensis</name>
    <dbReference type="NCBI Taxonomy" id="1234841"/>
    <lineage>
        <taxon>Bacteria</taxon>
        <taxon>Pseudomonadati</taxon>
        <taxon>Bacteroidota</taxon>
        <taxon>Sphingobacteriia</taxon>
        <taxon>Sphingobacteriales</taxon>
        <taxon>Sphingobacteriaceae</taxon>
        <taxon>Mucilaginibacter</taxon>
    </lineage>
</organism>
<feature type="compositionally biased region" description="Low complexity" evidence="1">
    <location>
        <begin position="234"/>
        <end position="250"/>
    </location>
</feature>
<dbReference type="GO" id="GO:0030020">
    <property type="term" value="F:extracellular matrix structural constituent conferring tensile strength"/>
    <property type="evidence" value="ECO:0007669"/>
    <property type="project" value="TreeGrafter"/>
</dbReference>
<dbReference type="EMBL" id="CP022743">
    <property type="protein sequence ID" value="ASU32556.1"/>
    <property type="molecule type" value="Genomic_DNA"/>
</dbReference>